<dbReference type="EMBL" id="VTAV01000017">
    <property type="protein sequence ID" value="TYR32963.1"/>
    <property type="molecule type" value="Genomic_DNA"/>
</dbReference>
<proteinExistence type="predicted"/>
<dbReference type="Pfam" id="PF14869">
    <property type="entry name" value="DUF4488"/>
    <property type="match status" value="1"/>
</dbReference>
<comment type="caution">
    <text evidence="3">The sequence shown here is derived from an EMBL/GenBank/DDBJ whole genome shotgun (WGS) entry which is preliminary data.</text>
</comment>
<keyword evidence="1" id="KW-0732">Signal</keyword>
<sequence>MKRIKIILTIGLFLTCFAVEAQEKEKALDGVWELKKSTRGDGEIINIPMGFFKIFDSNGNFSNMRLNQKGAFLSHKGTYEVTGTDKYVETVEIQAGSGIDKKQTSLHYTLSEDNCTLTLTGDVLLNEGNHRHKLYEVWEKVSIYEER</sequence>
<dbReference type="Gene3D" id="2.40.128.490">
    <property type="entry name" value="Uncharacterised protein PF14869, DUF4488"/>
    <property type="match status" value="1"/>
</dbReference>
<evidence type="ECO:0000313" key="3">
    <source>
        <dbReference type="EMBL" id="TYR32963.1"/>
    </source>
</evidence>
<protein>
    <submittedName>
        <fullName evidence="3">DUF4488 domain-containing protein</fullName>
    </submittedName>
</protein>
<organism evidence="3 4">
    <name type="scientific">Sphingobacterium phlebotomi</name>
    <dbReference type="NCBI Taxonomy" id="2605433"/>
    <lineage>
        <taxon>Bacteria</taxon>
        <taxon>Pseudomonadati</taxon>
        <taxon>Bacteroidota</taxon>
        <taxon>Sphingobacteriia</taxon>
        <taxon>Sphingobacteriales</taxon>
        <taxon>Sphingobacteriaceae</taxon>
        <taxon>Sphingobacterium</taxon>
    </lineage>
</organism>
<evidence type="ECO:0000259" key="2">
    <source>
        <dbReference type="Pfam" id="PF14869"/>
    </source>
</evidence>
<evidence type="ECO:0000256" key="1">
    <source>
        <dbReference type="SAM" id="SignalP"/>
    </source>
</evidence>
<evidence type="ECO:0000313" key="4">
    <source>
        <dbReference type="Proteomes" id="UP000322362"/>
    </source>
</evidence>
<reference evidence="3 4" key="1">
    <citation type="submission" date="2019-08" db="EMBL/GenBank/DDBJ databases">
        <title>Phlebobacter frassis gen. nov. sp. nov., a new member of family Sphingobacteriaceae isolated from sand fly rearing media.</title>
        <authorList>
            <person name="Kakumanu M.L."/>
            <person name="Marayati B.F."/>
            <person name="Wada-Katsumata A."/>
            <person name="Wasserberg G."/>
            <person name="Schal C."/>
            <person name="Apperson C.S."/>
            <person name="Ponnusamy L."/>
        </authorList>
    </citation>
    <scope>NUCLEOTIDE SEQUENCE [LARGE SCALE GENOMIC DNA]</scope>
    <source>
        <strain evidence="3 4">SSI9</strain>
    </source>
</reference>
<feature type="signal peptide" evidence="1">
    <location>
        <begin position="1"/>
        <end position="21"/>
    </location>
</feature>
<dbReference type="RefSeq" id="WP_148920664.1">
    <property type="nucleotide sequence ID" value="NZ_VTAV01000017.1"/>
</dbReference>
<gene>
    <name evidence="3" type="ORF">FXV77_18165</name>
</gene>
<feature type="chain" id="PRO_5023101948" evidence="1">
    <location>
        <begin position="22"/>
        <end position="147"/>
    </location>
</feature>
<name>A0A5D4GYA4_9SPHI</name>
<accession>A0A5D4GYA4</accession>
<dbReference type="Proteomes" id="UP000322362">
    <property type="component" value="Unassembled WGS sequence"/>
</dbReference>
<dbReference type="InterPro" id="IPR027991">
    <property type="entry name" value="DUF4488"/>
</dbReference>
<dbReference type="AlphaFoldDB" id="A0A5D4GYA4"/>
<feature type="domain" description="DUF4488" evidence="2">
    <location>
        <begin position="28"/>
        <end position="142"/>
    </location>
</feature>
<keyword evidence="4" id="KW-1185">Reference proteome</keyword>